<dbReference type="OrthoDB" id="6434310at2"/>
<comment type="caution">
    <text evidence="2">The sequence shown here is derived from an EMBL/GenBank/DDBJ whole genome shotgun (WGS) entry which is preliminary data.</text>
</comment>
<keyword evidence="1" id="KW-0472">Membrane</keyword>
<feature type="transmembrane region" description="Helical" evidence="1">
    <location>
        <begin position="9"/>
        <end position="33"/>
    </location>
</feature>
<accession>A0A2U1TJG1</accession>
<dbReference type="EMBL" id="QDKJ01000021">
    <property type="protein sequence ID" value="PWC09558.1"/>
    <property type="molecule type" value="Genomic_DNA"/>
</dbReference>
<keyword evidence="3" id="KW-1185">Reference proteome</keyword>
<keyword evidence="1" id="KW-1133">Transmembrane helix</keyword>
<dbReference type="Proteomes" id="UP000245138">
    <property type="component" value="Unassembled WGS sequence"/>
</dbReference>
<dbReference type="RefSeq" id="WP_109491363.1">
    <property type="nucleotide sequence ID" value="NZ_QDKJ01000021.1"/>
</dbReference>
<evidence type="ECO:0000313" key="3">
    <source>
        <dbReference type="Proteomes" id="UP000245138"/>
    </source>
</evidence>
<organism evidence="2 3">
    <name type="scientific">Brenneria roseae subsp. americana</name>
    <dbReference type="NCBI Taxonomy" id="1508507"/>
    <lineage>
        <taxon>Bacteria</taxon>
        <taxon>Pseudomonadati</taxon>
        <taxon>Pseudomonadota</taxon>
        <taxon>Gammaproteobacteria</taxon>
        <taxon>Enterobacterales</taxon>
        <taxon>Pectobacteriaceae</taxon>
        <taxon>Brenneria</taxon>
    </lineage>
</organism>
<sequence length="132" mass="15022">MRKAKVIKLFFLSFTLAIALLFLSISGIAYYLFGTKDSYAKVSEYKFDNNISIDVLQLENGGATVGFVYSYRVRKGNQKPQEILKTNTRNAEISMQDGVLVIKVVGEVYKLDNRIRFNNTQETLPTEIIIQN</sequence>
<proteinExistence type="predicted"/>
<protein>
    <submittedName>
        <fullName evidence="2">Uncharacterized protein</fullName>
    </submittedName>
</protein>
<evidence type="ECO:0000313" key="2">
    <source>
        <dbReference type="EMBL" id="PWC09558.1"/>
    </source>
</evidence>
<name>A0A2U1TJG1_9GAMM</name>
<keyword evidence="1" id="KW-0812">Transmembrane</keyword>
<reference evidence="2 3" key="1">
    <citation type="submission" date="2018-04" db="EMBL/GenBank/DDBJ databases">
        <title>Brenneria corticis sp.nov.</title>
        <authorList>
            <person name="Li Y."/>
        </authorList>
    </citation>
    <scope>NUCLEOTIDE SEQUENCE [LARGE SCALE GENOMIC DNA]</scope>
    <source>
        <strain evidence="2 3">LMG 27715</strain>
    </source>
</reference>
<evidence type="ECO:0000256" key="1">
    <source>
        <dbReference type="SAM" id="Phobius"/>
    </source>
</evidence>
<gene>
    <name evidence="2" type="ORF">B4923_19440</name>
</gene>
<dbReference type="AlphaFoldDB" id="A0A2U1TJG1"/>